<keyword evidence="3" id="KW-1185">Reference proteome</keyword>
<accession>A0AAV4SRR3</accession>
<dbReference type="EMBL" id="BPLQ01008249">
    <property type="protein sequence ID" value="GIY36142.1"/>
    <property type="molecule type" value="Genomic_DNA"/>
</dbReference>
<reference evidence="2 3" key="1">
    <citation type="submission" date="2021-06" db="EMBL/GenBank/DDBJ databases">
        <title>Caerostris darwini draft genome.</title>
        <authorList>
            <person name="Kono N."/>
            <person name="Arakawa K."/>
        </authorList>
    </citation>
    <scope>NUCLEOTIDE SEQUENCE [LARGE SCALE GENOMIC DNA]</scope>
</reference>
<protein>
    <submittedName>
        <fullName evidence="2">Uncharacterized protein</fullName>
    </submittedName>
</protein>
<evidence type="ECO:0000256" key="1">
    <source>
        <dbReference type="SAM" id="MobiDB-lite"/>
    </source>
</evidence>
<organism evidence="2 3">
    <name type="scientific">Caerostris darwini</name>
    <dbReference type="NCBI Taxonomy" id="1538125"/>
    <lineage>
        <taxon>Eukaryota</taxon>
        <taxon>Metazoa</taxon>
        <taxon>Ecdysozoa</taxon>
        <taxon>Arthropoda</taxon>
        <taxon>Chelicerata</taxon>
        <taxon>Arachnida</taxon>
        <taxon>Araneae</taxon>
        <taxon>Araneomorphae</taxon>
        <taxon>Entelegynae</taxon>
        <taxon>Araneoidea</taxon>
        <taxon>Araneidae</taxon>
        <taxon>Caerostris</taxon>
    </lineage>
</organism>
<gene>
    <name evidence="2" type="ORF">CDAR_479851</name>
</gene>
<evidence type="ECO:0000313" key="2">
    <source>
        <dbReference type="EMBL" id="GIY36142.1"/>
    </source>
</evidence>
<name>A0AAV4SRR3_9ARAC</name>
<proteinExistence type="predicted"/>
<dbReference type="Proteomes" id="UP001054837">
    <property type="component" value="Unassembled WGS sequence"/>
</dbReference>
<dbReference type="AlphaFoldDB" id="A0AAV4SRR3"/>
<comment type="caution">
    <text evidence="2">The sequence shown here is derived from an EMBL/GenBank/DDBJ whole genome shotgun (WGS) entry which is preliminary data.</text>
</comment>
<sequence>MSASEGTGCRPSSFQMSQLLFRIRPNMTPRSKQPFWKFNESPIVILSCVKQKITFHSTLQEIINCSFGVGGKQIQSDKPPPPLSSLSLSEAISI</sequence>
<evidence type="ECO:0000313" key="3">
    <source>
        <dbReference type="Proteomes" id="UP001054837"/>
    </source>
</evidence>
<feature type="region of interest" description="Disordered" evidence="1">
    <location>
        <begin position="72"/>
        <end position="94"/>
    </location>
</feature>
<feature type="compositionally biased region" description="Low complexity" evidence="1">
    <location>
        <begin position="84"/>
        <end position="94"/>
    </location>
</feature>